<gene>
    <name evidence="1" type="ORF">Clacol_000007</name>
</gene>
<accession>A0AAV4ZWH6</accession>
<proteinExistence type="predicted"/>
<evidence type="ECO:0000313" key="2">
    <source>
        <dbReference type="Proteomes" id="UP001050691"/>
    </source>
</evidence>
<dbReference type="AlphaFoldDB" id="A0AAV4ZWH6"/>
<dbReference type="Proteomes" id="UP001050691">
    <property type="component" value="Unassembled WGS sequence"/>
</dbReference>
<keyword evidence="2" id="KW-1185">Reference proteome</keyword>
<reference evidence="1" key="1">
    <citation type="submission" date="2021-10" db="EMBL/GenBank/DDBJ databases">
        <title>De novo Genome Assembly of Clathrus columnatus (Basidiomycota, Fungi) Using Illumina and Nanopore Sequence Data.</title>
        <authorList>
            <person name="Ogiso-Tanaka E."/>
            <person name="Itagaki H."/>
            <person name="Hosoya T."/>
            <person name="Hosaka K."/>
        </authorList>
    </citation>
    <scope>NUCLEOTIDE SEQUENCE</scope>
    <source>
        <strain evidence="1">MO-923</strain>
    </source>
</reference>
<organism evidence="1 2">
    <name type="scientific">Clathrus columnatus</name>
    <dbReference type="NCBI Taxonomy" id="1419009"/>
    <lineage>
        <taxon>Eukaryota</taxon>
        <taxon>Fungi</taxon>
        <taxon>Dikarya</taxon>
        <taxon>Basidiomycota</taxon>
        <taxon>Agaricomycotina</taxon>
        <taxon>Agaricomycetes</taxon>
        <taxon>Phallomycetidae</taxon>
        <taxon>Phallales</taxon>
        <taxon>Clathraceae</taxon>
        <taxon>Clathrus</taxon>
    </lineage>
</organism>
<comment type="caution">
    <text evidence="1">The sequence shown here is derived from an EMBL/GenBank/DDBJ whole genome shotgun (WGS) entry which is preliminary data.</text>
</comment>
<protein>
    <submittedName>
        <fullName evidence="1">Uncharacterized protein</fullName>
    </submittedName>
</protein>
<sequence length="396" mass="45012">MFDTRAAERRFRRTLFKTSILAQELQHRLSLFKRVQDAFAVNGTAEDSLSDDLIIDLTYLYLIMTENDEKNGIQLRELARSCHVSLITLTYTVDSGNVTSETSECRSTILDIMEPWAIEAFDEPHTTQSHYRDTLLGSVCHLKPVSLVYLARQCTSARYFALNPRDCLIQSQIKTYSSPSMRFDDDWTNHVQISSTPHRVPGLDSVRLSQRVTGTWNGSWEGALIIPSTIDSLQPCQIFTCACPLQMNIREYISFDESQFVSYVTKGDDTSTDYSDETLVEMTWLPKDVKFEEFRTSLNIGWDMEQMSIVDTILIGEADSTHHGDFAFRGRINPYCSRLALTDPQSQGLGIWVLYGEARRGGSFWGNWRASRTKPVPAAHGWFYITKTNDLQLGGA</sequence>
<evidence type="ECO:0000313" key="1">
    <source>
        <dbReference type="EMBL" id="GJJ05820.1"/>
    </source>
</evidence>
<name>A0AAV4ZWH6_9AGAM</name>
<dbReference type="EMBL" id="BPWL01000001">
    <property type="protein sequence ID" value="GJJ05820.1"/>
    <property type="molecule type" value="Genomic_DNA"/>
</dbReference>